<dbReference type="SUPFAM" id="SSF81648">
    <property type="entry name" value="a domain/subunit of cytochrome bc1 complex (Ubiquinol-cytochrome c reductase)"/>
    <property type="match status" value="1"/>
</dbReference>
<dbReference type="EMBL" id="MW619690">
    <property type="protein sequence ID" value="UPL65866.1"/>
    <property type="molecule type" value="Genomic_DNA"/>
</dbReference>
<evidence type="ECO:0000256" key="18">
    <source>
        <dbReference type="PIRSR" id="PIRSR038885-1"/>
    </source>
</evidence>
<comment type="subcellular location">
    <subcellularLocation>
        <location evidence="2">Mitochondrion inner membrane</location>
        <topology evidence="2">Multi-pass membrane protein</topology>
    </subcellularLocation>
</comment>
<evidence type="ECO:0000256" key="5">
    <source>
        <dbReference type="ARBA" id="ARBA00022448"/>
    </source>
</evidence>
<comment type="function">
    <text evidence="1 20">Component of the ubiquinol-cytochrome c reductase complex (complex III or cytochrome b-c1 complex) that is part of the mitochondrial respiratory chain. The b-c1 complex mediates electron transfer from ubiquinol to cytochrome c. Contributes to the generation of a proton gradient across the mitochondrial membrane that is then used for ATP synthesis.</text>
</comment>
<dbReference type="CDD" id="cd00284">
    <property type="entry name" value="Cytochrome_b_N"/>
    <property type="match status" value="1"/>
</dbReference>
<organism evidence="23">
    <name type="scientific">Onymocoris hackeri</name>
    <dbReference type="NCBI Taxonomy" id="2813039"/>
    <lineage>
        <taxon>Eukaryota</taxon>
        <taxon>Metazoa</taxon>
        <taxon>Ecdysozoa</taxon>
        <taxon>Arthropoda</taxon>
        <taxon>Hexapoda</taxon>
        <taxon>Insecta</taxon>
        <taxon>Pterygota</taxon>
        <taxon>Neoptera</taxon>
        <taxon>Paraneoptera</taxon>
        <taxon>Hemiptera</taxon>
        <taxon>Heteroptera</taxon>
        <taxon>Panheteroptera</taxon>
        <taxon>Cimicomorpha</taxon>
        <taxon>Thaumastocoridae</taxon>
        <taxon>Onymocoris</taxon>
    </lineage>
</organism>
<accession>A0A8T9ZXT8</accession>
<keyword evidence="12 20" id="KW-1133">Transmembrane helix</keyword>
<sequence length="378" mass="43345">MKKNMRKTHPMIKIINNSLIDLPVPSSISLWWNFGSLLSFCLMIQITTGIFLAMHYTANIELAFKSIIHIMRDVNNGWTIKNAHANGASMFFILMYLHIGRGIYYSSFKLTQTWVIGVIIMFTLMGTAFLGYVLPWGQMSLWGATVITNLVSAVPYIGNSIVMWLWGGFSVDNSTLTRFFTLHFMLPFVMLALVVMHLMFLHQTGSNNPLGVNSNLDKFPFHPYFTIKDLMGVVIILMLFLTMNMLEPNMLGDPENFIPANPLVTPVHIQPEWYFLFAYAILRSIPNKLGGVIAMIMSILMIMTLPIINKSKFNGMKFYPINKILFWMFVINLILLTWIGARPVEEPYIKVGQALTLTYFMYFIVSSFSIKFWDQMTN</sequence>
<dbReference type="PIRSF" id="PIRSF038885">
    <property type="entry name" value="COB"/>
    <property type="match status" value="1"/>
</dbReference>
<feature type="domain" description="Cytochrome b/b6 C-terminal region profile" evidence="22">
    <location>
        <begin position="211"/>
        <end position="378"/>
    </location>
</feature>
<dbReference type="InterPro" id="IPR048259">
    <property type="entry name" value="Cytochrome_b_N_euk/bac"/>
</dbReference>
<evidence type="ECO:0000256" key="17">
    <source>
        <dbReference type="ARBA" id="ARBA00061233"/>
    </source>
</evidence>
<feature type="transmembrane region" description="Helical" evidence="20">
    <location>
        <begin position="37"/>
        <end position="58"/>
    </location>
</feature>
<evidence type="ECO:0000313" key="23">
    <source>
        <dbReference type="EMBL" id="UPL65866.1"/>
    </source>
</evidence>
<dbReference type="AlphaFoldDB" id="A0A8T9ZXT8"/>
<comment type="similarity">
    <text evidence="17 20">Belongs to the cytochrome b family.</text>
</comment>
<dbReference type="GO" id="GO:0045275">
    <property type="term" value="C:respiratory chain complex III"/>
    <property type="evidence" value="ECO:0007669"/>
    <property type="project" value="InterPro"/>
</dbReference>
<feature type="transmembrane region" description="Helical" evidence="20">
    <location>
        <begin position="324"/>
        <end position="341"/>
    </location>
</feature>
<dbReference type="PANTHER" id="PTHR19271">
    <property type="entry name" value="CYTOCHROME B"/>
    <property type="match status" value="1"/>
</dbReference>
<evidence type="ECO:0000256" key="11">
    <source>
        <dbReference type="ARBA" id="ARBA00022982"/>
    </source>
</evidence>
<comment type="subunit">
    <text evidence="3">The main subunits of complex b-c1 are: cytochrome b, cytochrome c1 and the Rieske protein.</text>
</comment>
<feature type="transmembrane region" description="Helical" evidence="20">
    <location>
        <begin position="289"/>
        <end position="308"/>
    </location>
</feature>
<feature type="transmembrane region" description="Helical" evidence="20">
    <location>
        <begin position="221"/>
        <end position="241"/>
    </location>
</feature>
<evidence type="ECO:0000256" key="9">
    <source>
        <dbReference type="ARBA" id="ARBA00022723"/>
    </source>
</evidence>
<dbReference type="GO" id="GO:0046872">
    <property type="term" value="F:metal ion binding"/>
    <property type="evidence" value="ECO:0007669"/>
    <property type="project" value="UniProtKB-UniRule"/>
</dbReference>
<keyword evidence="14" id="KW-0830">Ubiquinone</keyword>
<evidence type="ECO:0000259" key="22">
    <source>
        <dbReference type="PROSITE" id="PS51003"/>
    </source>
</evidence>
<dbReference type="InterPro" id="IPR005798">
    <property type="entry name" value="Cyt_b/b6_C"/>
</dbReference>
<dbReference type="InterPro" id="IPR016174">
    <property type="entry name" value="Di-haem_cyt_TM"/>
</dbReference>
<feature type="binding site" description="axial binding residue" evidence="19">
    <location>
        <position position="98"/>
    </location>
    <ligand>
        <name>heme b</name>
        <dbReference type="ChEBI" id="CHEBI:60344"/>
        <label>b566</label>
    </ligand>
    <ligandPart>
        <name>Fe</name>
        <dbReference type="ChEBI" id="CHEBI:18248"/>
    </ligandPart>
</feature>
<feature type="binding site" description="axial binding residue" evidence="19">
    <location>
        <position position="197"/>
    </location>
    <ligand>
        <name>heme b</name>
        <dbReference type="ChEBI" id="CHEBI:60344"/>
        <label>b566</label>
    </ligand>
    <ligandPart>
        <name>Fe</name>
        <dbReference type="ChEBI" id="CHEBI:18248"/>
    </ligandPart>
</feature>
<evidence type="ECO:0000256" key="14">
    <source>
        <dbReference type="ARBA" id="ARBA00023075"/>
    </source>
</evidence>
<keyword evidence="6 19" id="KW-0349">Heme</keyword>
<feature type="transmembrane region" description="Helical" evidence="20">
    <location>
        <begin position="353"/>
        <end position="373"/>
    </location>
</feature>
<feature type="transmembrane region" description="Helical" evidence="20">
    <location>
        <begin position="146"/>
        <end position="167"/>
    </location>
</feature>
<geneLocation type="mitochondrion" evidence="23"/>
<feature type="transmembrane region" description="Helical" evidence="20">
    <location>
        <begin position="78"/>
        <end position="99"/>
    </location>
</feature>
<dbReference type="PROSITE" id="PS51002">
    <property type="entry name" value="CYTB_NTER"/>
    <property type="match status" value="1"/>
</dbReference>
<dbReference type="InterPro" id="IPR036150">
    <property type="entry name" value="Cyt_b/b6_C_sf"/>
</dbReference>
<dbReference type="Pfam" id="PF00032">
    <property type="entry name" value="Cytochrom_B_C"/>
    <property type="match status" value="1"/>
</dbReference>
<evidence type="ECO:0000256" key="20">
    <source>
        <dbReference type="RuleBase" id="RU362117"/>
    </source>
</evidence>
<comment type="cofactor">
    <cofactor evidence="20">
        <name>heme b</name>
        <dbReference type="ChEBI" id="CHEBI:60344"/>
    </cofactor>
    <text evidence="20">Binds 2 heme groups non-covalently.</text>
</comment>
<evidence type="ECO:0000256" key="10">
    <source>
        <dbReference type="ARBA" id="ARBA00022792"/>
    </source>
</evidence>
<evidence type="ECO:0000256" key="15">
    <source>
        <dbReference type="ARBA" id="ARBA00023128"/>
    </source>
</evidence>
<keyword evidence="11 20" id="KW-0249">Electron transport</keyword>
<proteinExistence type="inferred from homology"/>
<keyword evidence="8 20" id="KW-0812">Transmembrane</keyword>
<dbReference type="GO" id="GO:0016491">
    <property type="term" value="F:oxidoreductase activity"/>
    <property type="evidence" value="ECO:0007669"/>
    <property type="project" value="UniProtKB-UniRule"/>
</dbReference>
<keyword evidence="13 19" id="KW-0408">Iron</keyword>
<protein>
    <recommendedName>
        <fullName evidence="4 20">Cytochrome b</fullName>
    </recommendedName>
</protein>
<feature type="domain" description="Cytochrome b/b6 N-terminal region profile" evidence="21">
    <location>
        <begin position="1"/>
        <end position="210"/>
    </location>
</feature>
<feature type="binding site" description="axial binding residue" evidence="19">
    <location>
        <position position="84"/>
    </location>
    <ligand>
        <name>heme b</name>
        <dbReference type="ChEBI" id="CHEBI:60344"/>
        <label>b562</label>
    </ligand>
    <ligandPart>
        <name>Fe</name>
        <dbReference type="ChEBI" id="CHEBI:18248"/>
    </ligandPart>
</feature>
<dbReference type="InterPro" id="IPR005797">
    <property type="entry name" value="Cyt_b/b6_N"/>
</dbReference>
<keyword evidence="16 20" id="KW-0472">Membrane</keyword>
<evidence type="ECO:0000256" key="13">
    <source>
        <dbReference type="ARBA" id="ARBA00023004"/>
    </source>
</evidence>
<evidence type="ECO:0000256" key="8">
    <source>
        <dbReference type="ARBA" id="ARBA00022692"/>
    </source>
</evidence>
<keyword evidence="5 20" id="KW-0813">Transport</keyword>
<feature type="binding site" description="axial binding residue" evidence="19">
    <location>
        <position position="183"/>
    </location>
    <ligand>
        <name>heme b</name>
        <dbReference type="ChEBI" id="CHEBI:60344"/>
        <label>b562</label>
    </ligand>
    <ligandPart>
        <name>Fe</name>
        <dbReference type="ChEBI" id="CHEBI:18248"/>
    </ligandPart>
</feature>
<feature type="transmembrane region" description="Helical" evidence="20">
    <location>
        <begin position="111"/>
        <end position="134"/>
    </location>
</feature>
<evidence type="ECO:0000256" key="12">
    <source>
        <dbReference type="ARBA" id="ARBA00022989"/>
    </source>
</evidence>
<keyword evidence="9 19" id="KW-0479">Metal-binding</keyword>
<evidence type="ECO:0000256" key="4">
    <source>
        <dbReference type="ARBA" id="ARBA00013531"/>
    </source>
</evidence>
<dbReference type="GO" id="GO:0005743">
    <property type="term" value="C:mitochondrial inner membrane"/>
    <property type="evidence" value="ECO:0007669"/>
    <property type="project" value="UniProtKB-SubCell"/>
</dbReference>
<dbReference type="SUPFAM" id="SSF81342">
    <property type="entry name" value="Transmembrane di-heme cytochromes"/>
    <property type="match status" value="1"/>
</dbReference>
<dbReference type="FunFam" id="1.20.810.10:FF:000002">
    <property type="entry name" value="Cytochrome b"/>
    <property type="match status" value="1"/>
</dbReference>
<keyword evidence="15 20" id="KW-0496">Mitochondrion</keyword>
<dbReference type="Pfam" id="PF00033">
    <property type="entry name" value="Cytochrome_B"/>
    <property type="match status" value="1"/>
</dbReference>
<evidence type="ECO:0000256" key="7">
    <source>
        <dbReference type="ARBA" id="ARBA00022660"/>
    </source>
</evidence>
<comment type="cofactor">
    <cofactor evidence="19">
        <name>heme</name>
        <dbReference type="ChEBI" id="CHEBI:30413"/>
    </cofactor>
    <text evidence="19">Binds 2 heme groups non-covalently.</text>
</comment>
<evidence type="ECO:0000256" key="16">
    <source>
        <dbReference type="ARBA" id="ARBA00023136"/>
    </source>
</evidence>
<dbReference type="InterPro" id="IPR048260">
    <property type="entry name" value="Cytochrome_b_C_euk/bac"/>
</dbReference>
<dbReference type="CDD" id="cd00290">
    <property type="entry name" value="cytochrome_b_C"/>
    <property type="match status" value="1"/>
</dbReference>
<dbReference type="Gene3D" id="1.20.810.10">
    <property type="entry name" value="Cytochrome Bc1 Complex, Chain C"/>
    <property type="match status" value="1"/>
</dbReference>
<evidence type="ECO:0000256" key="2">
    <source>
        <dbReference type="ARBA" id="ARBA00004448"/>
    </source>
</evidence>
<evidence type="ECO:0000256" key="6">
    <source>
        <dbReference type="ARBA" id="ARBA00022617"/>
    </source>
</evidence>
<keyword evidence="10" id="KW-0999">Mitochondrion inner membrane</keyword>
<dbReference type="InterPro" id="IPR027387">
    <property type="entry name" value="Cytb/b6-like_sf"/>
</dbReference>
<dbReference type="InterPro" id="IPR030689">
    <property type="entry name" value="Cytochrome_b"/>
</dbReference>
<feature type="binding site" evidence="18">
    <location>
        <position position="202"/>
    </location>
    <ligand>
        <name>a ubiquinone</name>
        <dbReference type="ChEBI" id="CHEBI:16389"/>
    </ligand>
</feature>
<dbReference type="PROSITE" id="PS51003">
    <property type="entry name" value="CYTB_CTER"/>
    <property type="match status" value="1"/>
</dbReference>
<evidence type="ECO:0000259" key="21">
    <source>
        <dbReference type="PROSITE" id="PS51002"/>
    </source>
</evidence>
<dbReference type="GO" id="GO:0006122">
    <property type="term" value="P:mitochondrial electron transport, ubiquinol to cytochrome c"/>
    <property type="evidence" value="ECO:0007669"/>
    <property type="project" value="TreeGrafter"/>
</dbReference>
<name>A0A8T9ZXT8_9HEMI</name>
<keyword evidence="7 20" id="KW-0679">Respiratory chain</keyword>
<evidence type="ECO:0000256" key="19">
    <source>
        <dbReference type="PIRSR" id="PIRSR038885-2"/>
    </source>
</evidence>
<evidence type="ECO:0000256" key="3">
    <source>
        <dbReference type="ARBA" id="ARBA00011649"/>
    </source>
</evidence>
<reference evidence="23" key="1">
    <citation type="journal article" date="2022" name="Cladistics">
        <title>Diversification of the phytophagous lineages of true bugs (Insecta: Hemiptera: Heteroptera) shortly after that of the flowering plants.</title>
        <authorList>
            <person name="Ye F."/>
            <person name="Kment P."/>
            <person name="Redei D."/>
            <person name="Luo J.Y."/>
            <person name="Wang Y.H."/>
            <person name="Kuechler S.M."/>
            <person name="Zhang W.W."/>
            <person name="Chen P.P."/>
            <person name="Wu H.Y."/>
            <person name="Wu Y.Z."/>
            <person name="Sun X.Y."/>
            <person name="Ding L."/>
            <person name="Wang Y.R."/>
            <person name="Xie Q."/>
        </authorList>
    </citation>
    <scope>NUCLEOTIDE SEQUENCE</scope>
</reference>
<dbReference type="GO" id="GO:0008121">
    <property type="term" value="F:quinol-cytochrome-c reductase activity"/>
    <property type="evidence" value="ECO:0007669"/>
    <property type="project" value="InterPro"/>
</dbReference>
<feature type="transmembrane region" description="Helical" evidence="20">
    <location>
        <begin position="179"/>
        <end position="201"/>
    </location>
</feature>
<evidence type="ECO:0000256" key="1">
    <source>
        <dbReference type="ARBA" id="ARBA00002566"/>
    </source>
</evidence>
<dbReference type="PANTHER" id="PTHR19271:SF16">
    <property type="entry name" value="CYTOCHROME B"/>
    <property type="match status" value="1"/>
</dbReference>